<reference evidence="3 4" key="1">
    <citation type="submission" date="2012-05" db="EMBL/GenBank/DDBJ databases">
        <authorList>
            <person name="Weinstock G."/>
            <person name="Sodergren E."/>
            <person name="Lobos E.A."/>
            <person name="Fulton L."/>
            <person name="Fulton R."/>
            <person name="Courtney L."/>
            <person name="Fronick C."/>
            <person name="O'Laughlin M."/>
            <person name="Godfrey J."/>
            <person name="Wilson R.M."/>
            <person name="Miner T."/>
            <person name="Farmer C."/>
            <person name="Delehaunty K."/>
            <person name="Cordes M."/>
            <person name="Minx P."/>
            <person name="Tomlinson C."/>
            <person name="Chen J."/>
            <person name="Wollam A."/>
            <person name="Pepin K.H."/>
            <person name="Bhonagiri V."/>
            <person name="Zhang X."/>
            <person name="Suruliraj S."/>
            <person name="Warren W."/>
            <person name="Mitreva M."/>
            <person name="Mardis E.R."/>
            <person name="Wilson R.K."/>
        </authorList>
    </citation>
    <scope>NUCLEOTIDE SEQUENCE [LARGE SCALE GENOMIC DNA]</scope>
    <source>
        <strain evidence="3 4">F0055</strain>
    </source>
</reference>
<dbReference type="InterPro" id="IPR029061">
    <property type="entry name" value="THDP-binding"/>
</dbReference>
<dbReference type="RefSeq" id="WP_009161732.1">
    <property type="nucleotide sequence ID" value="NZ_KB290974.1"/>
</dbReference>
<dbReference type="GO" id="GO:0045333">
    <property type="term" value="P:cellular respiration"/>
    <property type="evidence" value="ECO:0007669"/>
    <property type="project" value="UniProtKB-ARBA"/>
</dbReference>
<organism evidence="3 4">
    <name type="scientific">Hoylesella saccharolytica F0055</name>
    <dbReference type="NCBI Taxonomy" id="1127699"/>
    <lineage>
        <taxon>Bacteria</taxon>
        <taxon>Pseudomonadati</taxon>
        <taxon>Bacteroidota</taxon>
        <taxon>Bacteroidia</taxon>
        <taxon>Bacteroidales</taxon>
        <taxon>Prevotellaceae</taxon>
        <taxon>Hoylesella</taxon>
    </lineage>
</organism>
<comment type="caution">
    <text evidence="3">The sequence shown here is derived from an EMBL/GenBank/DDBJ whole genome shotgun (WGS) entry which is preliminary data.</text>
</comment>
<dbReference type="PATRIC" id="fig|1127699.3.peg.515"/>
<evidence type="ECO:0000313" key="4">
    <source>
        <dbReference type="Proteomes" id="UP000010433"/>
    </source>
</evidence>
<name>L1NHI8_9BACT</name>
<accession>L1NHI8</accession>
<dbReference type="SUPFAM" id="SSF52518">
    <property type="entry name" value="Thiamin diphosphate-binding fold (THDP-binding)"/>
    <property type="match status" value="1"/>
</dbReference>
<dbReference type="Proteomes" id="UP000010433">
    <property type="component" value="Unassembled WGS sequence"/>
</dbReference>
<proteinExistence type="predicted"/>
<dbReference type="GO" id="GO:0044281">
    <property type="term" value="P:small molecule metabolic process"/>
    <property type="evidence" value="ECO:0007669"/>
    <property type="project" value="UniProtKB-ARBA"/>
</dbReference>
<evidence type="ECO:0000313" key="3">
    <source>
        <dbReference type="EMBL" id="EKY02974.1"/>
    </source>
</evidence>
<dbReference type="Gene3D" id="3.40.50.970">
    <property type="match status" value="1"/>
</dbReference>
<dbReference type="GO" id="GO:0030976">
    <property type="term" value="F:thiamine pyrophosphate binding"/>
    <property type="evidence" value="ECO:0007669"/>
    <property type="project" value="InterPro"/>
</dbReference>
<keyword evidence="1" id="KW-0560">Oxidoreductase</keyword>
<dbReference type="HOGENOM" id="CLU_048564_2_1_10"/>
<evidence type="ECO:0000259" key="2">
    <source>
        <dbReference type="Pfam" id="PF02775"/>
    </source>
</evidence>
<feature type="domain" description="Thiamine pyrophosphate enzyme TPP-binding" evidence="2">
    <location>
        <begin position="66"/>
        <end position="217"/>
    </location>
</feature>
<keyword evidence="4" id="KW-1185">Reference proteome</keyword>
<sequence length="255" mass="27859">MATEIVSPENLVYAKPSLMNDTAMHYCPGCSHGVVHKLIAEIIEEMHIEDKAVGVCPVGCAVFAYRYLDIDWQEAPHGRAPAVATGIKRMWNDRLVFTYQGDGDLACIGTCEAIHALNRGENITIIFVNNAIYGMTGGQMSATTLLDQPTATCPSGRIPDLHGYPLDLTDLASRLEGTCYVTRQSVDTVPAIHKTKRAIRKAFEASMAGKGSSLVEIVSTCSSGWKMTPVDANKWMQDNMFDYYSKGDLKDTTKG</sequence>
<dbReference type="InterPro" id="IPR011766">
    <property type="entry name" value="TPP_enzyme_TPP-bd"/>
</dbReference>
<evidence type="ECO:0000256" key="1">
    <source>
        <dbReference type="ARBA" id="ARBA00023002"/>
    </source>
</evidence>
<dbReference type="PANTHER" id="PTHR48084">
    <property type="entry name" value="2-OXOGLUTARATE OXIDOREDUCTASE SUBUNIT KORB-RELATED"/>
    <property type="match status" value="1"/>
</dbReference>
<gene>
    <name evidence="3" type="ORF">HMPREF9151_00563</name>
</gene>
<dbReference type="EMBL" id="AMEP01000043">
    <property type="protein sequence ID" value="EKY02974.1"/>
    <property type="molecule type" value="Genomic_DNA"/>
</dbReference>
<dbReference type="Pfam" id="PF02775">
    <property type="entry name" value="TPP_enzyme_C"/>
    <property type="match status" value="1"/>
</dbReference>
<dbReference type="OrthoDB" id="9775140at2"/>
<protein>
    <submittedName>
        <fullName evidence="3">Thiamine pyrophosphate enzyme, TPP binding domain protein</fullName>
    </submittedName>
</protein>
<dbReference type="PANTHER" id="PTHR48084:SF3">
    <property type="entry name" value="SUBUNIT OF PYRUVATE:FLAVODOXIN OXIDOREDUCTASE"/>
    <property type="match status" value="1"/>
</dbReference>
<dbReference type="STRING" id="1127699.HMPREF9151_00563"/>
<dbReference type="InterPro" id="IPR051457">
    <property type="entry name" value="2-oxoacid:Fd_oxidoreductase"/>
</dbReference>
<dbReference type="AlphaFoldDB" id="L1NHI8"/>
<dbReference type="GO" id="GO:0016625">
    <property type="term" value="F:oxidoreductase activity, acting on the aldehyde or oxo group of donors, iron-sulfur protein as acceptor"/>
    <property type="evidence" value="ECO:0007669"/>
    <property type="project" value="UniProtKB-ARBA"/>
</dbReference>